<keyword evidence="3" id="KW-0805">Transcription regulation</keyword>
<organism evidence="8">
    <name type="scientific">Physcomitrium patens</name>
    <name type="common">Spreading-leaved earth moss</name>
    <name type="synonym">Physcomitrella patens</name>
    <dbReference type="NCBI Taxonomy" id="3218"/>
    <lineage>
        <taxon>Eukaryota</taxon>
        <taxon>Viridiplantae</taxon>
        <taxon>Streptophyta</taxon>
        <taxon>Embryophyta</taxon>
        <taxon>Bryophyta</taxon>
        <taxon>Bryophytina</taxon>
        <taxon>Bryopsida</taxon>
        <taxon>Funariidae</taxon>
        <taxon>Funariales</taxon>
        <taxon>Funariaceae</taxon>
        <taxon>Physcomitrium</taxon>
    </lineage>
</organism>
<evidence type="ECO:0000256" key="5">
    <source>
        <dbReference type="ARBA" id="ARBA00023163"/>
    </source>
</evidence>
<dbReference type="EnsemblPlants" id="Pp3c2_3010V3.1">
    <property type="protein sequence ID" value="PAC:32936668.CDS.1"/>
    <property type="gene ID" value="Pp3c2_3010"/>
</dbReference>
<proteinExistence type="evidence at transcript level"/>
<dbReference type="GO" id="GO:0042795">
    <property type="term" value="P:snRNA transcription by RNA polymerase II"/>
    <property type="evidence" value="ECO:0000318"/>
    <property type="project" value="GO_Central"/>
</dbReference>
<evidence type="ECO:0000313" key="11">
    <source>
        <dbReference type="Proteomes" id="UP000006727"/>
    </source>
</evidence>
<sequence>MGTTTGVAALGAPGGPLFVPGFVSGCLSVQELHRSWHTLITALESDSRVIGAGDDDVDVSVEDLKVVTDAQLVEKALAEVLDDTNSTLLADGSRAETGSNMALDQSNTCTLLENDLRQASTELALNPSIVNRGGAQEGQPEDTVPAEMLLALMGSNCVTAKEPEKKNSRSRKKNSEAPKRKKGRPYDRSRGACAANVDDAAVRREEALIRMKQWREVERSKANLHALRFKQEREAADEDNKTPLRRWRFFTSALHFPTKAPPDPDKMESLKLDEIIFVVEFYHNQRKHDKMQEFLVLGSQFLSALRDRLYCLTDELARKSNLDTKSSFFLIEDVFYNDLRDPNAKDYSQPILQWAAESREATERWNKDLGSNPRAVIPAIHSETGQLPDFRDSSMEYTRFYDLHLRVGAQYLYCHQGDCKHKVVVRDIRRAHAKDVQDVAAYPVLKWHARVRHRKCSICNIYQARKVTYEDKLAPACPTFFCEQCYYLLHYNKDGCLLYNDFKVYDYYHE</sequence>
<dbReference type="AlphaFoldDB" id="A0A0D6CBM7"/>
<evidence type="ECO:0000256" key="1">
    <source>
        <dbReference type="ARBA" id="ARBA00004123"/>
    </source>
</evidence>
<dbReference type="Pfam" id="PF12251">
    <property type="entry name" value="SNAPC3"/>
    <property type="match status" value="1"/>
</dbReference>
<evidence type="ECO:0000256" key="2">
    <source>
        <dbReference type="ARBA" id="ARBA00010410"/>
    </source>
</evidence>
<dbReference type="STRING" id="3218.A0A0D6CBM7"/>
<protein>
    <submittedName>
        <fullName evidence="8">snRNA transcription factor</fullName>
    </submittedName>
</protein>
<accession>A0A0D6CBM7</accession>
<dbReference type="GO" id="GO:0042796">
    <property type="term" value="P:snRNA transcription by RNA polymerase III"/>
    <property type="evidence" value="ECO:0000318"/>
    <property type="project" value="GO_Central"/>
</dbReference>
<dbReference type="EMBL" id="AB986244">
    <property type="protein sequence ID" value="BAQ95605.1"/>
    <property type="molecule type" value="mRNA"/>
</dbReference>
<dbReference type="GO" id="GO:0019185">
    <property type="term" value="C:snRNA-activating protein complex"/>
    <property type="evidence" value="ECO:0000318"/>
    <property type="project" value="GO_Central"/>
</dbReference>
<reference evidence="9 11" key="3">
    <citation type="journal article" date="2018" name="Plant J.">
        <title>The Physcomitrella patens chromosome-scale assembly reveals moss genome structure and evolution.</title>
        <authorList>
            <person name="Lang D."/>
            <person name="Ullrich K.K."/>
            <person name="Murat F."/>
            <person name="Fuchs J."/>
            <person name="Jenkins J."/>
            <person name="Haas F.B."/>
            <person name="Piednoel M."/>
            <person name="Gundlach H."/>
            <person name="Van Bel M."/>
            <person name="Meyberg R."/>
            <person name="Vives C."/>
            <person name="Morata J."/>
            <person name="Symeonidi A."/>
            <person name="Hiss M."/>
            <person name="Muchero W."/>
            <person name="Kamisugi Y."/>
            <person name="Saleh O."/>
            <person name="Blanc G."/>
            <person name="Decker E.L."/>
            <person name="van Gessel N."/>
            <person name="Grimwood J."/>
            <person name="Hayes R.D."/>
            <person name="Graham S.W."/>
            <person name="Gunter L.E."/>
            <person name="McDaniel S.F."/>
            <person name="Hoernstein S.N.W."/>
            <person name="Larsson A."/>
            <person name="Li F.W."/>
            <person name="Perroud P.F."/>
            <person name="Phillips J."/>
            <person name="Ranjan P."/>
            <person name="Rokshar D.S."/>
            <person name="Rothfels C.J."/>
            <person name="Schneider L."/>
            <person name="Shu S."/>
            <person name="Stevenson D.W."/>
            <person name="Thummler F."/>
            <person name="Tillich M."/>
            <person name="Villarreal Aguilar J.C."/>
            <person name="Widiez T."/>
            <person name="Wong G.K."/>
            <person name="Wymore A."/>
            <person name="Zhang Y."/>
            <person name="Zimmer A.D."/>
            <person name="Quatrano R.S."/>
            <person name="Mayer K.F.X."/>
            <person name="Goodstein D."/>
            <person name="Casacuberta J.M."/>
            <person name="Vandepoele K."/>
            <person name="Reski R."/>
            <person name="Cuming A.C."/>
            <person name="Tuskan G.A."/>
            <person name="Maumus F."/>
            <person name="Salse J."/>
            <person name="Schmutz J."/>
            <person name="Rensing S.A."/>
        </authorList>
    </citation>
    <scope>NUCLEOTIDE SEQUENCE [LARGE SCALE GENOMIC DNA]</scope>
    <source>
        <strain evidence="10 11">cv. Gransden 2004</strain>
    </source>
</reference>
<feature type="region of interest" description="Disordered" evidence="7">
    <location>
        <begin position="158"/>
        <end position="192"/>
    </location>
</feature>
<dbReference type="Gramene" id="Pp3c2_3010V3.2">
    <property type="protein sequence ID" value="PAC:32936669.CDS.1"/>
    <property type="gene ID" value="Pp3c2_3010"/>
</dbReference>
<dbReference type="EnsemblPlants" id="Pp3c2_3010V3.2">
    <property type="protein sequence ID" value="PAC:32936669.CDS.1"/>
    <property type="gene ID" value="Pp3c2_3010"/>
</dbReference>
<reference evidence="10" key="4">
    <citation type="submission" date="2020-12" db="UniProtKB">
        <authorList>
            <consortium name="EnsemblPlants"/>
        </authorList>
    </citation>
    <scope>IDENTIFICATION</scope>
</reference>
<dbReference type="Gramene" id="Pp3c2_3010V3.1">
    <property type="protein sequence ID" value="PAC:32936668.CDS.1"/>
    <property type="gene ID" value="Pp3c2_3010"/>
</dbReference>
<dbReference type="GO" id="GO:0001006">
    <property type="term" value="F:RNA polymerase III type 3 promoter sequence-specific DNA binding"/>
    <property type="evidence" value="ECO:0000318"/>
    <property type="project" value="GO_Central"/>
</dbReference>
<evidence type="ECO:0000313" key="8">
    <source>
        <dbReference type="EMBL" id="BAQ95605.1"/>
    </source>
</evidence>
<comment type="subcellular location">
    <subcellularLocation>
        <location evidence="1">Nucleus</location>
    </subcellularLocation>
</comment>
<keyword evidence="5" id="KW-0804">Transcription</keyword>
<dbReference type="InterPro" id="IPR022042">
    <property type="entry name" value="snRNA-activating_su3"/>
</dbReference>
<evidence type="ECO:0000256" key="4">
    <source>
        <dbReference type="ARBA" id="ARBA00023125"/>
    </source>
</evidence>
<dbReference type="PANTHER" id="PTHR13421">
    <property type="entry name" value="SNRNA-ACTIVATING PROTEIN COMPLEX SUBUNIT 3"/>
    <property type="match status" value="1"/>
</dbReference>
<keyword evidence="11" id="KW-1185">Reference proteome</keyword>
<keyword evidence="4" id="KW-0238">DNA-binding</keyword>
<feature type="compositionally biased region" description="Basic and acidic residues" evidence="7">
    <location>
        <begin position="161"/>
        <end position="190"/>
    </location>
</feature>
<dbReference type="FunCoup" id="A0A0D6CBM7">
    <property type="interactions" value="1970"/>
</dbReference>
<dbReference type="OMA" id="SETWEDC"/>
<dbReference type="GO" id="GO:0005634">
    <property type="term" value="C:nucleus"/>
    <property type="evidence" value="ECO:0007669"/>
    <property type="project" value="UniProtKB-SubCell"/>
</dbReference>
<gene>
    <name evidence="8" type="primary">PpSRD2</name>
    <name evidence="10" type="synonym">LOC112276966</name>
    <name evidence="9" type="ORF">PHYPA_002132</name>
</gene>
<dbReference type="HOGENOM" id="CLU_041861_2_0_1"/>
<comment type="similarity">
    <text evidence="2">Belongs to the SNAPC3/SRD2 family.</text>
</comment>
<keyword evidence="6" id="KW-0539">Nucleus</keyword>
<evidence type="ECO:0000313" key="9">
    <source>
        <dbReference type="EMBL" id="PNR59341.1"/>
    </source>
</evidence>
<evidence type="ECO:0000313" key="10">
    <source>
        <dbReference type="EnsemblPlants" id="PAC:32936668.CDS.1"/>
    </source>
</evidence>
<reference evidence="8" key="2">
    <citation type="journal article" date="2015" name="J. Plant Res.">
        <title>Cell dedifferentiation and organogenesis in vitro require more snRNA than does seedling development in Arabidopsis thaliana.</title>
        <authorList>
            <person name="Ohtani M."/>
            <person name="Takebayashi A."/>
            <person name="Hiroyama R."/>
            <person name="Xu B."/>
            <person name="Kudo T."/>
            <person name="Sakakibara H."/>
            <person name="Sugiyama M."/>
            <person name="Demura T."/>
        </authorList>
    </citation>
    <scope>NUCLEOTIDE SEQUENCE</scope>
</reference>
<dbReference type="PANTHER" id="PTHR13421:SF16">
    <property type="entry name" value="SNRNA-ACTIVATING PROTEIN COMPLEX SUBUNIT 3"/>
    <property type="match status" value="1"/>
</dbReference>
<dbReference type="GO" id="GO:0003681">
    <property type="term" value="F:bent DNA binding"/>
    <property type="evidence" value="ECO:0000318"/>
    <property type="project" value="GO_Central"/>
</dbReference>
<reference evidence="9 11" key="1">
    <citation type="journal article" date="2008" name="Science">
        <title>The Physcomitrella genome reveals evolutionary insights into the conquest of land by plants.</title>
        <authorList>
            <person name="Rensing S."/>
            <person name="Lang D."/>
            <person name="Zimmer A."/>
            <person name="Terry A."/>
            <person name="Salamov A."/>
            <person name="Shapiro H."/>
            <person name="Nishiyama T."/>
            <person name="Perroud P.-F."/>
            <person name="Lindquist E."/>
            <person name="Kamisugi Y."/>
            <person name="Tanahashi T."/>
            <person name="Sakakibara K."/>
            <person name="Fujita T."/>
            <person name="Oishi K."/>
            <person name="Shin-I T."/>
            <person name="Kuroki Y."/>
            <person name="Toyoda A."/>
            <person name="Suzuki Y."/>
            <person name="Hashimoto A."/>
            <person name="Yamaguchi K."/>
            <person name="Sugano A."/>
            <person name="Kohara Y."/>
            <person name="Fujiyama A."/>
            <person name="Anterola A."/>
            <person name="Aoki S."/>
            <person name="Ashton N."/>
            <person name="Barbazuk W.B."/>
            <person name="Barker E."/>
            <person name="Bennetzen J."/>
            <person name="Bezanilla M."/>
            <person name="Blankenship R."/>
            <person name="Cho S.H."/>
            <person name="Dutcher S."/>
            <person name="Estelle M."/>
            <person name="Fawcett J.A."/>
            <person name="Gundlach H."/>
            <person name="Hanada K."/>
            <person name="Heyl A."/>
            <person name="Hicks K.A."/>
            <person name="Hugh J."/>
            <person name="Lohr M."/>
            <person name="Mayer K."/>
            <person name="Melkozernov A."/>
            <person name="Murata T."/>
            <person name="Nelson D."/>
            <person name="Pils B."/>
            <person name="Prigge M."/>
            <person name="Reiss B."/>
            <person name="Renner T."/>
            <person name="Rombauts S."/>
            <person name="Rushton P."/>
            <person name="Sanderfoot A."/>
            <person name="Schween G."/>
            <person name="Shiu S.-H."/>
            <person name="Stueber K."/>
            <person name="Theodoulou F.L."/>
            <person name="Tu H."/>
            <person name="Van de Peer Y."/>
            <person name="Verrier P.J."/>
            <person name="Waters E."/>
            <person name="Wood A."/>
            <person name="Yang L."/>
            <person name="Cove D."/>
            <person name="Cuming A."/>
            <person name="Hasebe M."/>
            <person name="Lucas S."/>
            <person name="Mishler D.B."/>
            <person name="Reski R."/>
            <person name="Grigoriev I."/>
            <person name="Quatrano R.S."/>
            <person name="Boore J.L."/>
        </authorList>
    </citation>
    <scope>NUCLEOTIDE SEQUENCE [LARGE SCALE GENOMIC DNA]</scope>
    <source>
        <strain evidence="10 11">cv. Gransden 2004</strain>
    </source>
</reference>
<dbReference type="EMBL" id="ABEU02000002">
    <property type="protein sequence ID" value="PNR59341.1"/>
    <property type="molecule type" value="Genomic_DNA"/>
</dbReference>
<evidence type="ECO:0000256" key="3">
    <source>
        <dbReference type="ARBA" id="ARBA00023015"/>
    </source>
</evidence>
<dbReference type="Proteomes" id="UP000006727">
    <property type="component" value="Chromosome 2"/>
</dbReference>
<dbReference type="PaxDb" id="3218-PP1S7_77V6.2"/>
<evidence type="ECO:0000256" key="6">
    <source>
        <dbReference type="ARBA" id="ARBA00023242"/>
    </source>
</evidence>
<dbReference type="OrthoDB" id="46583at2759"/>
<name>A0A0D6CBM7_PHYPA</name>
<evidence type="ECO:0000256" key="7">
    <source>
        <dbReference type="SAM" id="MobiDB-lite"/>
    </source>
</evidence>